<protein>
    <submittedName>
        <fullName evidence="3">Dihydroflavonol-4-reductase/farnesol dehydrogenase</fullName>
    </submittedName>
</protein>
<evidence type="ECO:0000313" key="4">
    <source>
        <dbReference type="Proteomes" id="UP000182544"/>
    </source>
</evidence>
<dbReference type="Proteomes" id="UP000182544">
    <property type="component" value="Unassembled WGS sequence"/>
</dbReference>
<sequence>MKVLVTGATGYIGHELAITLANQNYKVIALVRDINSNKIPVHENIKPVKGDICDYESLEKAIKECDYVFHTAAYTNLRCKKLDNFYNTNVLGTENILKAALRHHIKKVIYTSTLAVYGPSFGNIHITENQPRLISYSNDYELTKGVSEELVSQYHNKGLSCLTLNVTRVYGPGLKTFSNGINTLISKIVKNDFLFVPSRLEVTTNYVYINDVVNAHILAMKSSKTNEKYIIGGENISYDLLFKTIKNLTKSNIRIVKIHYGFLKACFSCVNIIKNMSGASSGISAKIIDSLFCNRLSTSSKAITDLGYKITTIDKGLFQTINYLKE</sequence>
<dbReference type="OrthoDB" id="9803111at2"/>
<dbReference type="Gene3D" id="3.40.50.720">
    <property type="entry name" value="NAD(P)-binding Rossmann-like Domain"/>
    <property type="match status" value="1"/>
</dbReference>
<reference evidence="3 4" key="1">
    <citation type="submission" date="2016-10" db="EMBL/GenBank/DDBJ databases">
        <authorList>
            <person name="de Groot N.N."/>
        </authorList>
    </citation>
    <scope>NUCLEOTIDE SEQUENCE [LARGE SCALE GENOMIC DNA]</scope>
    <source>
        <strain evidence="3 4">DSM 18180</strain>
    </source>
</reference>
<evidence type="ECO:0000259" key="2">
    <source>
        <dbReference type="Pfam" id="PF01370"/>
    </source>
</evidence>
<dbReference type="InterPro" id="IPR036291">
    <property type="entry name" value="NAD(P)-bd_dom_sf"/>
</dbReference>
<feature type="domain" description="NAD-dependent epimerase/dehydratase" evidence="2">
    <location>
        <begin position="3"/>
        <end position="232"/>
    </location>
</feature>
<evidence type="ECO:0000256" key="1">
    <source>
        <dbReference type="ARBA" id="ARBA00007637"/>
    </source>
</evidence>
<dbReference type="AlphaFoldDB" id="A0A1K2IMJ0"/>
<dbReference type="PANTHER" id="PTHR43000">
    <property type="entry name" value="DTDP-D-GLUCOSE 4,6-DEHYDRATASE-RELATED"/>
    <property type="match status" value="1"/>
</dbReference>
<dbReference type="EMBL" id="FPKV01000003">
    <property type="protein sequence ID" value="SFZ93685.1"/>
    <property type="molecule type" value="Genomic_DNA"/>
</dbReference>
<dbReference type="STRING" id="369401.SAMN05428642_103274"/>
<dbReference type="Pfam" id="PF01370">
    <property type="entry name" value="Epimerase"/>
    <property type="match status" value="1"/>
</dbReference>
<dbReference type="SUPFAM" id="SSF51735">
    <property type="entry name" value="NAD(P)-binding Rossmann-fold domains"/>
    <property type="match status" value="1"/>
</dbReference>
<gene>
    <name evidence="3" type="ORF">SAMN05428642_103274</name>
</gene>
<dbReference type="InterPro" id="IPR001509">
    <property type="entry name" value="Epimerase_deHydtase"/>
</dbReference>
<accession>A0A1K2IMJ0</accession>
<evidence type="ECO:0000313" key="3">
    <source>
        <dbReference type="EMBL" id="SFZ93685.1"/>
    </source>
</evidence>
<comment type="similarity">
    <text evidence="1">Belongs to the NAD(P)-dependent epimerase/dehydratase family.</text>
</comment>
<keyword evidence="4" id="KW-1185">Reference proteome</keyword>
<name>A0A1K2IMJ0_9FLAO</name>
<dbReference type="RefSeq" id="WP_072402896.1">
    <property type="nucleotide sequence ID" value="NZ_FPKV01000003.1"/>
</dbReference>
<proteinExistence type="inferred from homology"/>
<organism evidence="3 4">
    <name type="scientific">Flaviramulus basaltis</name>
    <dbReference type="NCBI Taxonomy" id="369401"/>
    <lineage>
        <taxon>Bacteria</taxon>
        <taxon>Pseudomonadati</taxon>
        <taxon>Bacteroidota</taxon>
        <taxon>Flavobacteriia</taxon>
        <taxon>Flavobacteriales</taxon>
        <taxon>Flavobacteriaceae</taxon>
        <taxon>Flaviramulus</taxon>
    </lineage>
</organism>